<evidence type="ECO:0000313" key="4">
    <source>
        <dbReference type="Proteomes" id="UP001254848"/>
    </source>
</evidence>
<dbReference type="EMBL" id="JAUOZS010000001">
    <property type="protein sequence ID" value="MDT8902705.1"/>
    <property type="molecule type" value="Genomic_DNA"/>
</dbReference>
<accession>A0ABU3P0Z9</accession>
<feature type="chain" id="PRO_5046746660" description="PrcB C-terminal domain-containing protein" evidence="2">
    <location>
        <begin position="33"/>
        <end position="325"/>
    </location>
</feature>
<sequence>MHTTTKRRRLRRRYRKMAAAVAGAAVMSTALLHGFPVAKVLAAPAPAVESAADAAAQDQGGGVEAQARERDRERDRDHDRRDRDWRDRDRWEARSPVQVVMDNAATFGFDVRSDSFSLMSKTGNRATVRVRHDGQTFKVDLERDGGSWVITTIRGIGDRNHPATYTPASFFPGAALLPVPAAPAERTTIFETAAFSEWSWAEAVYPADMAFGIALQDPRPAGLTTTVPGAVLDRLDFGRQMLLFAHVGSVSPQGYGVGIAKVVRSGNDLTVTVRTKSPRDGDTAATKTDDFLAVDRANLDFRKPVRIAFVDQYGTVLVTYTVVPR</sequence>
<keyword evidence="2" id="KW-0732">Signal</keyword>
<evidence type="ECO:0000313" key="3">
    <source>
        <dbReference type="EMBL" id="MDT8902705.1"/>
    </source>
</evidence>
<evidence type="ECO:0008006" key="5">
    <source>
        <dbReference type="Google" id="ProtNLM"/>
    </source>
</evidence>
<evidence type="ECO:0000256" key="2">
    <source>
        <dbReference type="SAM" id="SignalP"/>
    </source>
</evidence>
<protein>
    <recommendedName>
        <fullName evidence="5">PrcB C-terminal domain-containing protein</fullName>
    </recommendedName>
</protein>
<proteinExistence type="predicted"/>
<evidence type="ECO:0000256" key="1">
    <source>
        <dbReference type="SAM" id="MobiDB-lite"/>
    </source>
</evidence>
<keyword evidence="4" id="KW-1185">Reference proteome</keyword>
<feature type="signal peptide" evidence="2">
    <location>
        <begin position="1"/>
        <end position="32"/>
    </location>
</feature>
<gene>
    <name evidence="3" type="ORF">Q4T40_15760</name>
</gene>
<reference evidence="3 4" key="1">
    <citation type="submission" date="2023-07" db="EMBL/GenBank/DDBJ databases">
        <title>The novel representative of Negativicutes class, Anaeroselena agilis gen. nov. sp. nov.</title>
        <authorList>
            <person name="Prokofeva M.I."/>
            <person name="Elcheninov A.G."/>
            <person name="Klyukina A."/>
            <person name="Kublanov I.V."/>
            <person name="Frolov E.N."/>
            <person name="Podosokorskaya O.A."/>
        </authorList>
    </citation>
    <scope>NUCLEOTIDE SEQUENCE [LARGE SCALE GENOMIC DNA]</scope>
    <source>
        <strain evidence="3 4">4137-cl</strain>
    </source>
</reference>
<organism evidence="3 4">
    <name type="scientific">Anaeroselena agilis</name>
    <dbReference type="NCBI Taxonomy" id="3063788"/>
    <lineage>
        <taxon>Bacteria</taxon>
        <taxon>Bacillati</taxon>
        <taxon>Bacillota</taxon>
        <taxon>Negativicutes</taxon>
        <taxon>Acetonemataceae</taxon>
        <taxon>Anaeroselena</taxon>
    </lineage>
</organism>
<feature type="region of interest" description="Disordered" evidence="1">
    <location>
        <begin position="52"/>
        <end position="86"/>
    </location>
</feature>
<dbReference type="Proteomes" id="UP001254848">
    <property type="component" value="Unassembled WGS sequence"/>
</dbReference>
<dbReference type="RefSeq" id="WP_413781180.1">
    <property type="nucleotide sequence ID" value="NZ_JAUOZS010000001.1"/>
</dbReference>
<comment type="caution">
    <text evidence="3">The sequence shown here is derived from an EMBL/GenBank/DDBJ whole genome shotgun (WGS) entry which is preliminary data.</text>
</comment>
<name>A0ABU3P0Z9_9FIRM</name>
<feature type="compositionally biased region" description="Basic and acidic residues" evidence="1">
    <location>
        <begin position="66"/>
        <end position="86"/>
    </location>
</feature>